<comment type="similarity">
    <text evidence="7 10">Belongs to the fluoride channel Fluc/FEX (TC 1.A.43) family.</text>
</comment>
<dbReference type="PATRIC" id="fig|1227363.6.peg.148"/>
<evidence type="ECO:0000256" key="3">
    <source>
        <dbReference type="ARBA" id="ARBA00022692"/>
    </source>
</evidence>
<accession>M5J4Y6</accession>
<dbReference type="Proteomes" id="UP000011912">
    <property type="component" value="Unassembled WGS sequence"/>
</dbReference>
<comment type="function">
    <text evidence="9 10">Fluoride-specific ion channel. Important for reducing fluoride concentration in the cell, thus reducing its toxicity.</text>
</comment>
<comment type="subcellular location">
    <subcellularLocation>
        <location evidence="1 10">Cell membrane</location>
        <topology evidence="1 10">Multi-pass membrane protein</topology>
    </subcellularLocation>
</comment>
<evidence type="ECO:0000256" key="5">
    <source>
        <dbReference type="ARBA" id="ARBA00023136"/>
    </source>
</evidence>
<protein>
    <recommendedName>
        <fullName evidence="10">Fluoride-specific ion channel FluC</fullName>
    </recommendedName>
</protein>
<evidence type="ECO:0000256" key="7">
    <source>
        <dbReference type="ARBA" id="ARBA00035120"/>
    </source>
</evidence>
<evidence type="ECO:0000313" key="12">
    <source>
        <dbReference type="Proteomes" id="UP000011912"/>
    </source>
</evidence>
<dbReference type="HAMAP" id="MF_00454">
    <property type="entry name" value="FluC"/>
    <property type="match status" value="1"/>
</dbReference>
<dbReference type="EMBL" id="ANAG01000003">
    <property type="protein sequence ID" value="EKW99623.1"/>
    <property type="molecule type" value="Genomic_DNA"/>
</dbReference>
<comment type="catalytic activity">
    <reaction evidence="8">
        <text>fluoride(in) = fluoride(out)</text>
        <dbReference type="Rhea" id="RHEA:76159"/>
        <dbReference type="ChEBI" id="CHEBI:17051"/>
    </reaction>
    <physiologicalReaction direction="left-to-right" evidence="8">
        <dbReference type="Rhea" id="RHEA:76160"/>
    </physiologicalReaction>
</comment>
<keyword evidence="10" id="KW-0813">Transport</keyword>
<comment type="caution">
    <text evidence="11">The sequence shown here is derived from an EMBL/GenBank/DDBJ whole genome shotgun (WGS) entry which is preliminary data.</text>
</comment>
<evidence type="ECO:0000256" key="2">
    <source>
        <dbReference type="ARBA" id="ARBA00022475"/>
    </source>
</evidence>
<keyword evidence="6 10" id="KW-0407">Ion channel</keyword>
<dbReference type="GO" id="GO:0005886">
    <property type="term" value="C:plasma membrane"/>
    <property type="evidence" value="ECO:0007669"/>
    <property type="project" value="UniProtKB-SubCell"/>
</dbReference>
<evidence type="ECO:0000256" key="1">
    <source>
        <dbReference type="ARBA" id="ARBA00004651"/>
    </source>
</evidence>
<keyword evidence="12" id="KW-1185">Reference proteome</keyword>
<dbReference type="RefSeq" id="WP_009551217.1">
    <property type="nucleotide sequence ID" value="NZ_ANAG01000003.1"/>
</dbReference>
<feature type="binding site" evidence="10">
    <location>
        <position position="76"/>
    </location>
    <ligand>
        <name>Na(+)</name>
        <dbReference type="ChEBI" id="CHEBI:29101"/>
        <note>structural</note>
    </ligand>
</feature>
<reference evidence="11 12" key="1">
    <citation type="journal article" date="2013" name="Genome Announc.">
        <title>Genome Sequence of Lactobacillus saerimneri 30a (Formerly Lactobacillus sp. Strain 30a), a Reference Lactic Acid Bacterium Strain Producing Biogenic Amines.</title>
        <authorList>
            <person name="Romano A."/>
            <person name="Trip H."/>
            <person name="Campbell-Sills H."/>
            <person name="Bouchez O."/>
            <person name="Sherman D."/>
            <person name="Lolkema J.S."/>
            <person name="Lucas P.M."/>
        </authorList>
    </citation>
    <scope>NUCLEOTIDE SEQUENCE [LARGE SCALE GENOMIC DNA]</scope>
    <source>
        <strain evidence="11 12">30a</strain>
    </source>
</reference>
<name>M5J4Y6_9LACO</name>
<keyword evidence="10" id="KW-0406">Ion transport</keyword>
<evidence type="ECO:0000256" key="6">
    <source>
        <dbReference type="ARBA" id="ARBA00023303"/>
    </source>
</evidence>
<keyword evidence="10" id="KW-0915">Sodium</keyword>
<keyword evidence="2 10" id="KW-1003">Cell membrane</keyword>
<dbReference type="InterPro" id="IPR003691">
    <property type="entry name" value="FluC"/>
</dbReference>
<dbReference type="GO" id="GO:0046872">
    <property type="term" value="F:metal ion binding"/>
    <property type="evidence" value="ECO:0007669"/>
    <property type="project" value="UniProtKB-KW"/>
</dbReference>
<keyword evidence="3 10" id="KW-0812">Transmembrane</keyword>
<dbReference type="Pfam" id="PF02537">
    <property type="entry name" value="CRCB"/>
    <property type="match status" value="1"/>
</dbReference>
<organism evidence="11 12">
    <name type="scientific">Ligilactobacillus saerimneri 30a</name>
    <dbReference type="NCBI Taxonomy" id="1227363"/>
    <lineage>
        <taxon>Bacteria</taxon>
        <taxon>Bacillati</taxon>
        <taxon>Bacillota</taxon>
        <taxon>Bacilli</taxon>
        <taxon>Lactobacillales</taxon>
        <taxon>Lactobacillaceae</taxon>
        <taxon>Ligilactobacillus</taxon>
    </lineage>
</organism>
<feature type="transmembrane region" description="Helical" evidence="10">
    <location>
        <begin position="64"/>
        <end position="85"/>
    </location>
</feature>
<dbReference type="STRING" id="1227363.D271_00773"/>
<dbReference type="GO" id="GO:0062054">
    <property type="term" value="F:fluoride channel activity"/>
    <property type="evidence" value="ECO:0007669"/>
    <property type="project" value="UniProtKB-UniRule"/>
</dbReference>
<evidence type="ECO:0000256" key="8">
    <source>
        <dbReference type="ARBA" id="ARBA00035585"/>
    </source>
</evidence>
<feature type="transmembrane region" description="Helical" evidence="10">
    <location>
        <begin position="35"/>
        <end position="57"/>
    </location>
</feature>
<comment type="activity regulation">
    <text evidence="10">Na(+) is not transported, but it plays an essential structural role and its presence is essential for fluoride channel function.</text>
</comment>
<dbReference type="GO" id="GO:0140114">
    <property type="term" value="P:cellular detoxification of fluoride"/>
    <property type="evidence" value="ECO:0007669"/>
    <property type="project" value="UniProtKB-UniRule"/>
</dbReference>
<evidence type="ECO:0000256" key="10">
    <source>
        <dbReference type="HAMAP-Rule" id="MF_00454"/>
    </source>
</evidence>
<feature type="transmembrane region" description="Helical" evidence="10">
    <location>
        <begin position="97"/>
        <end position="122"/>
    </location>
</feature>
<keyword evidence="5 10" id="KW-0472">Membrane</keyword>
<feature type="binding site" evidence="10">
    <location>
        <position position="79"/>
    </location>
    <ligand>
        <name>Na(+)</name>
        <dbReference type="ChEBI" id="CHEBI:29101"/>
        <note>structural</note>
    </ligand>
</feature>
<dbReference type="AlphaFoldDB" id="M5J4Y6"/>
<gene>
    <name evidence="10" type="primary">fluC</name>
    <name evidence="10" type="synonym">crcB</name>
    <name evidence="11" type="ORF">D271_00773</name>
</gene>
<sequence length="129" mass="13971">MKIKKSQIIGNTLSIMICAMLGGSLRYWLSQVIPLWPMLGVNLSGCLILGGLTFYWLERKPLAEWITVGLGTGLLGAFTSFSSFTLDVVKMTSPGLVWGYVLLGIGGGLLATASGCYIGYYLGTREVRR</sequence>
<keyword evidence="4 10" id="KW-1133">Transmembrane helix</keyword>
<evidence type="ECO:0000313" key="11">
    <source>
        <dbReference type="EMBL" id="EKW99623.1"/>
    </source>
</evidence>
<evidence type="ECO:0000256" key="9">
    <source>
        <dbReference type="ARBA" id="ARBA00049940"/>
    </source>
</evidence>
<evidence type="ECO:0000256" key="4">
    <source>
        <dbReference type="ARBA" id="ARBA00022989"/>
    </source>
</evidence>
<feature type="transmembrane region" description="Helical" evidence="10">
    <location>
        <begin position="12"/>
        <end position="29"/>
    </location>
</feature>
<keyword evidence="10" id="KW-0479">Metal-binding</keyword>
<proteinExistence type="inferred from homology"/>